<dbReference type="Proteomes" id="UP001558713">
    <property type="component" value="Unassembled WGS sequence"/>
</dbReference>
<reference evidence="1 2" key="1">
    <citation type="submission" date="2024-04" db="EMBL/GenBank/DDBJ databases">
        <title>Genome assembly C_amara_ONT_v2.</title>
        <authorList>
            <person name="Yant L."/>
            <person name="Moore C."/>
            <person name="Slenker M."/>
        </authorList>
    </citation>
    <scope>NUCLEOTIDE SEQUENCE [LARGE SCALE GENOMIC DNA]</scope>
    <source>
        <tissue evidence="1">Leaf</tissue>
    </source>
</reference>
<gene>
    <name evidence="1" type="ORF">V5N11_023419</name>
</gene>
<comment type="caution">
    <text evidence="1">The sequence shown here is derived from an EMBL/GenBank/DDBJ whole genome shotgun (WGS) entry which is preliminary data.</text>
</comment>
<protein>
    <submittedName>
        <fullName evidence="1">Uncharacterized protein</fullName>
    </submittedName>
</protein>
<keyword evidence="2" id="KW-1185">Reference proteome</keyword>
<proteinExistence type="predicted"/>
<dbReference type="PANTHER" id="PTHR33384">
    <property type="entry name" value="EXPRESSED PROTEIN"/>
    <property type="match status" value="1"/>
</dbReference>
<name>A0ABD1AZ08_CARAN</name>
<organism evidence="1 2">
    <name type="scientific">Cardamine amara subsp. amara</name>
    <dbReference type="NCBI Taxonomy" id="228776"/>
    <lineage>
        <taxon>Eukaryota</taxon>
        <taxon>Viridiplantae</taxon>
        <taxon>Streptophyta</taxon>
        <taxon>Embryophyta</taxon>
        <taxon>Tracheophyta</taxon>
        <taxon>Spermatophyta</taxon>
        <taxon>Magnoliopsida</taxon>
        <taxon>eudicotyledons</taxon>
        <taxon>Gunneridae</taxon>
        <taxon>Pentapetalae</taxon>
        <taxon>rosids</taxon>
        <taxon>malvids</taxon>
        <taxon>Brassicales</taxon>
        <taxon>Brassicaceae</taxon>
        <taxon>Cardamineae</taxon>
        <taxon>Cardamine</taxon>
    </lineage>
</organism>
<dbReference type="AlphaFoldDB" id="A0ABD1AZ08"/>
<dbReference type="PANTHER" id="PTHR33384:SF52">
    <property type="entry name" value="DUF3741 DOMAIN-CONTAINING PROTEIN"/>
    <property type="match status" value="1"/>
</dbReference>
<evidence type="ECO:0000313" key="1">
    <source>
        <dbReference type="EMBL" id="KAL1211401.1"/>
    </source>
</evidence>
<accession>A0ABD1AZ08</accession>
<sequence length="157" mass="17053">MNHCNLQQNVFMSRDDSVVCPKPRRVGILANNVIRPHRLHYSQSGGAEDVCDSKAGEDLLDIIRRKEESISFVSSPPFFLGSPPSRTANPLAQDALFGDEKFNLVSPSLSPLFSSASRVKGGGCGRLKFGPKPATVRVEGFDCLNRDCQNSSITAMA</sequence>
<evidence type="ECO:0000313" key="2">
    <source>
        <dbReference type="Proteomes" id="UP001558713"/>
    </source>
</evidence>
<dbReference type="EMBL" id="JBANAX010000379">
    <property type="protein sequence ID" value="KAL1211401.1"/>
    <property type="molecule type" value="Genomic_DNA"/>
</dbReference>